<name>A0A4Y2VDM7_ARAVE</name>
<dbReference type="EMBL" id="BGPR01044934">
    <property type="protein sequence ID" value="GBO21790.1"/>
    <property type="molecule type" value="Genomic_DNA"/>
</dbReference>
<evidence type="ECO:0000313" key="2">
    <source>
        <dbReference type="EMBL" id="GBO21790.1"/>
    </source>
</evidence>
<dbReference type="AlphaFoldDB" id="A0A4Y2VDM7"/>
<reference evidence="2 4" key="1">
    <citation type="journal article" date="2019" name="Sci. Rep.">
        <title>Orb-weaving spider Araneus ventricosus genome elucidates the spidroin gene catalogue.</title>
        <authorList>
            <person name="Kono N."/>
            <person name="Nakamura H."/>
            <person name="Ohtoshi R."/>
            <person name="Moran D.A.P."/>
            <person name="Shinohara A."/>
            <person name="Yoshida Y."/>
            <person name="Fujiwara M."/>
            <person name="Mori M."/>
            <person name="Tomita M."/>
            <person name="Arakawa K."/>
        </authorList>
    </citation>
    <scope>NUCLEOTIDE SEQUENCE [LARGE SCALE GENOMIC DNA]</scope>
</reference>
<dbReference type="InterPro" id="IPR013103">
    <property type="entry name" value="RVT_2"/>
</dbReference>
<protein>
    <recommendedName>
        <fullName evidence="1">Reverse transcriptase Ty1/copia-type domain-containing protein</fullName>
    </recommendedName>
</protein>
<keyword evidence="4" id="KW-1185">Reference proteome</keyword>
<evidence type="ECO:0000313" key="3">
    <source>
        <dbReference type="EMBL" id="GBO21937.1"/>
    </source>
</evidence>
<feature type="domain" description="Reverse transcriptase Ty1/copia-type" evidence="1">
    <location>
        <begin position="121"/>
        <end position="190"/>
    </location>
</feature>
<dbReference type="Pfam" id="PF07727">
    <property type="entry name" value="RVT_2"/>
    <property type="match status" value="1"/>
</dbReference>
<comment type="caution">
    <text evidence="2">The sequence shown here is derived from an EMBL/GenBank/DDBJ whole genome shotgun (WGS) entry which is preliminary data.</text>
</comment>
<accession>A0A4Y2VDM7</accession>
<sequence length="196" mass="22527">LQGKIITIFDDTDKVDGFKKKLKDWVVSIKTGILNFFPLTKGCGEEPESDIPADIINEFEVHPLRLIDAFNSYFPKRLHENIKESVWVVEPYSISKTRSSLTSQKYECLLALTSDTAITSRKLEQIKTPSDGLKEASRCWNKHFEEFLPELGFKRSEADPCLYIRDKDEKKLIVCLYVDDGLVAATDLQESKKNYR</sequence>
<evidence type="ECO:0000259" key="1">
    <source>
        <dbReference type="Pfam" id="PF07727"/>
    </source>
</evidence>
<gene>
    <name evidence="2" type="ORF">AVEN_186102_1</name>
    <name evidence="3" type="ORF">AVEN_191901_1</name>
</gene>
<dbReference type="OrthoDB" id="6436985at2759"/>
<evidence type="ECO:0000313" key="4">
    <source>
        <dbReference type="Proteomes" id="UP000499080"/>
    </source>
</evidence>
<dbReference type="Proteomes" id="UP000499080">
    <property type="component" value="Unassembled WGS sequence"/>
</dbReference>
<feature type="non-terminal residue" evidence="2">
    <location>
        <position position="1"/>
    </location>
</feature>
<organism evidence="2 4">
    <name type="scientific">Araneus ventricosus</name>
    <name type="common">Orbweaver spider</name>
    <name type="synonym">Epeira ventricosa</name>
    <dbReference type="NCBI Taxonomy" id="182803"/>
    <lineage>
        <taxon>Eukaryota</taxon>
        <taxon>Metazoa</taxon>
        <taxon>Ecdysozoa</taxon>
        <taxon>Arthropoda</taxon>
        <taxon>Chelicerata</taxon>
        <taxon>Arachnida</taxon>
        <taxon>Araneae</taxon>
        <taxon>Araneomorphae</taxon>
        <taxon>Entelegynae</taxon>
        <taxon>Araneoidea</taxon>
        <taxon>Araneidae</taxon>
        <taxon>Araneus</taxon>
    </lineage>
</organism>
<dbReference type="EMBL" id="BGPR01045059">
    <property type="protein sequence ID" value="GBO21937.1"/>
    <property type="molecule type" value="Genomic_DNA"/>
</dbReference>
<proteinExistence type="predicted"/>